<dbReference type="EMBL" id="LAYC01000002">
    <property type="protein sequence ID" value="KYK57390.1"/>
    <property type="molecule type" value="Genomic_DNA"/>
</dbReference>
<evidence type="ECO:0000313" key="7">
    <source>
        <dbReference type="EMBL" id="KYK57390.1"/>
    </source>
</evidence>
<dbReference type="PANTHER" id="PTHR43775:SF49">
    <property type="entry name" value="SYNTHASE, PUTATIVE (JCVI)-RELATED"/>
    <property type="match status" value="1"/>
</dbReference>
<accession>A0A151GJW0</accession>
<dbReference type="SUPFAM" id="SSF55048">
    <property type="entry name" value="Probable ACP-binding domain of malonyl-CoA ACP transacylase"/>
    <property type="match status" value="1"/>
</dbReference>
<dbReference type="GO" id="GO:0006633">
    <property type="term" value="P:fatty acid biosynthetic process"/>
    <property type="evidence" value="ECO:0007669"/>
    <property type="project" value="TreeGrafter"/>
</dbReference>
<dbReference type="InParanoid" id="A0A151GJW0"/>
<evidence type="ECO:0000256" key="3">
    <source>
        <dbReference type="ARBA" id="ARBA00022679"/>
    </source>
</evidence>
<organism evidence="7 8">
    <name type="scientific">Drechmeria coniospora</name>
    <name type="common">Nematophagous fungus</name>
    <name type="synonym">Meria coniospora</name>
    <dbReference type="NCBI Taxonomy" id="98403"/>
    <lineage>
        <taxon>Eukaryota</taxon>
        <taxon>Fungi</taxon>
        <taxon>Dikarya</taxon>
        <taxon>Ascomycota</taxon>
        <taxon>Pezizomycotina</taxon>
        <taxon>Sordariomycetes</taxon>
        <taxon>Hypocreomycetidae</taxon>
        <taxon>Hypocreales</taxon>
        <taxon>Ophiocordycipitaceae</taxon>
        <taxon>Drechmeria</taxon>
    </lineage>
</organism>
<proteinExistence type="predicted"/>
<keyword evidence="8" id="KW-1185">Reference proteome</keyword>
<reference evidence="7 8" key="1">
    <citation type="journal article" date="2016" name="Sci. Rep.">
        <title>Insights into Adaptations to a Near-Obligate Nematode Endoparasitic Lifestyle from the Finished Genome of Drechmeria coniospora.</title>
        <authorList>
            <person name="Zhang L."/>
            <person name="Zhou Z."/>
            <person name="Guo Q."/>
            <person name="Fokkens L."/>
            <person name="Miskei M."/>
            <person name="Pocsi I."/>
            <person name="Zhang W."/>
            <person name="Chen M."/>
            <person name="Wang L."/>
            <person name="Sun Y."/>
            <person name="Donzelli B.G."/>
            <person name="Gibson D.M."/>
            <person name="Nelson D.R."/>
            <person name="Luo J.G."/>
            <person name="Rep M."/>
            <person name="Liu H."/>
            <person name="Yang S."/>
            <person name="Wang J."/>
            <person name="Krasnoff S.B."/>
            <person name="Xu Y."/>
            <person name="Molnar I."/>
            <person name="Lin M."/>
        </authorList>
    </citation>
    <scope>NUCLEOTIDE SEQUENCE [LARGE SCALE GENOMIC DNA]</scope>
    <source>
        <strain evidence="7 8">ARSEF 6962</strain>
    </source>
</reference>
<feature type="compositionally biased region" description="Low complexity" evidence="5">
    <location>
        <begin position="15"/>
        <end position="37"/>
    </location>
</feature>
<dbReference type="Gene3D" id="3.40.366.10">
    <property type="entry name" value="Malonyl-Coenzyme A Acyl Carrier Protein, domain 2"/>
    <property type="match status" value="1"/>
</dbReference>
<dbReference type="InterPro" id="IPR016035">
    <property type="entry name" value="Acyl_Trfase/lysoPLipase"/>
</dbReference>
<evidence type="ECO:0000259" key="6">
    <source>
        <dbReference type="SMART" id="SM00827"/>
    </source>
</evidence>
<dbReference type="SMART" id="SM00827">
    <property type="entry name" value="PKS_AT"/>
    <property type="match status" value="1"/>
</dbReference>
<keyword evidence="3" id="KW-0808">Transferase</keyword>
<dbReference type="PANTHER" id="PTHR43775">
    <property type="entry name" value="FATTY ACID SYNTHASE"/>
    <property type="match status" value="1"/>
</dbReference>
<dbReference type="RefSeq" id="XP_040656742.1">
    <property type="nucleotide sequence ID" value="XM_040801709.1"/>
</dbReference>
<dbReference type="AlphaFoldDB" id="A0A151GJW0"/>
<name>A0A151GJW0_DRECN</name>
<evidence type="ECO:0000256" key="1">
    <source>
        <dbReference type="ARBA" id="ARBA00022450"/>
    </source>
</evidence>
<feature type="region of interest" description="Disordered" evidence="5">
    <location>
        <begin position="1"/>
        <end position="37"/>
    </location>
</feature>
<dbReference type="InterPro" id="IPR016036">
    <property type="entry name" value="Malonyl_transacylase_ACP-bd"/>
</dbReference>
<gene>
    <name evidence="7" type="ORF">DCS_04399</name>
</gene>
<protein>
    <recommendedName>
        <fullName evidence="6">Malonyl-CoA:ACP transacylase (MAT) domain-containing protein</fullName>
    </recommendedName>
</protein>
<comment type="caution">
    <text evidence="7">The sequence shown here is derived from an EMBL/GenBank/DDBJ whole genome shotgun (WGS) entry which is preliminary data.</text>
</comment>
<dbReference type="Gene3D" id="3.30.70.3290">
    <property type="match status" value="1"/>
</dbReference>
<dbReference type="InterPro" id="IPR001227">
    <property type="entry name" value="Ac_transferase_dom_sf"/>
</dbReference>
<keyword evidence="2" id="KW-0597">Phosphoprotein</keyword>
<dbReference type="Pfam" id="PF22621">
    <property type="entry name" value="CurL-like_PKS_C"/>
    <property type="match status" value="1"/>
</dbReference>
<dbReference type="GO" id="GO:0004312">
    <property type="term" value="F:fatty acid synthase activity"/>
    <property type="evidence" value="ECO:0007669"/>
    <property type="project" value="TreeGrafter"/>
</dbReference>
<feature type="domain" description="Malonyl-CoA:ACP transacylase (MAT)" evidence="6">
    <location>
        <begin position="124"/>
        <end position="440"/>
    </location>
</feature>
<dbReference type="GeneID" id="63717042"/>
<evidence type="ECO:0000313" key="8">
    <source>
        <dbReference type="Proteomes" id="UP000076580"/>
    </source>
</evidence>
<keyword evidence="4" id="KW-0511">Multifunctional enzyme</keyword>
<keyword evidence="1" id="KW-0596">Phosphopantetheine</keyword>
<evidence type="ECO:0000256" key="4">
    <source>
        <dbReference type="ARBA" id="ARBA00023268"/>
    </source>
</evidence>
<dbReference type="GO" id="GO:0044550">
    <property type="term" value="P:secondary metabolite biosynthetic process"/>
    <property type="evidence" value="ECO:0007669"/>
    <property type="project" value="TreeGrafter"/>
</dbReference>
<dbReference type="SUPFAM" id="SSF52151">
    <property type="entry name" value="FabD/lysophospholipase-like"/>
    <property type="match status" value="1"/>
</dbReference>
<evidence type="ECO:0000256" key="2">
    <source>
        <dbReference type="ARBA" id="ARBA00022553"/>
    </source>
</evidence>
<sequence length="507" mass="54256">MCSNITGDLDLNGASSDDTPSDTRSTTSLSSTTVSTGTLTTGRHHLLVLSGHTAGSLTQVSERIVKYAEGHPNRLGDLAYTLRSQHEQLAYRSYAVASDGGTEVSVKMSPAVQVKDSNPVCNFIFTGQGAQWARMGAELLSDFPGFRKSIQAMDNALQHVPNPPPWTIEAQLCLPEGESRVNEPEFVQPLCTAIQIGLADVLRSAGVKPAAIGSHSGGDVAAAYAAGALTQREAITIAYYIGQVSKDHSRNGGLVAVRLGREDVTPFLPAHVSEGVAIVACDNSPNSVTLSGDNDTLETVMQKIKASKPDCLVRRLQVDKAYHSELMNDVAGYYEGVLAPLLSPATPKIPLYSSVTGKRITTEEPVGASHWRKNLASPCYFYSSIQQMLEATMEPSKPLVLLEVGPQPALPGPIRDIIKGMGAEFSGTALTYATTLVRKQHATQAFLSSLGQLHQVSVSVDLENIARSMAPPGAEYQPSVLSDLPRSEPPQTIEHEVFEFSSDEDED</sequence>
<dbReference type="InterPro" id="IPR050091">
    <property type="entry name" value="PKS_NRPS_Biosynth_Enz"/>
</dbReference>
<dbReference type="Proteomes" id="UP000076580">
    <property type="component" value="Chromosome 02"/>
</dbReference>
<evidence type="ECO:0000256" key="5">
    <source>
        <dbReference type="SAM" id="MobiDB-lite"/>
    </source>
</evidence>
<dbReference type="Pfam" id="PF00698">
    <property type="entry name" value="Acyl_transf_1"/>
    <property type="match status" value="1"/>
</dbReference>
<dbReference type="STRING" id="98403.A0A151GJW0"/>
<feature type="region of interest" description="Disordered" evidence="5">
    <location>
        <begin position="471"/>
        <end position="507"/>
    </location>
</feature>
<dbReference type="InterPro" id="IPR014043">
    <property type="entry name" value="Acyl_transferase_dom"/>
</dbReference>